<dbReference type="Pfam" id="PF02883">
    <property type="entry name" value="Alpha_adaptinC2"/>
    <property type="match status" value="1"/>
</dbReference>
<dbReference type="InParanoid" id="B3S7H4"/>
<dbReference type="RefSeq" id="XP_002116257.1">
    <property type="nucleotide sequence ID" value="XM_002116221.1"/>
</dbReference>
<dbReference type="InterPro" id="IPR011989">
    <property type="entry name" value="ARM-like"/>
</dbReference>
<keyword evidence="6 10" id="KW-0333">Golgi apparatus</keyword>
<dbReference type="PANTHER" id="PTHR22780">
    <property type="entry name" value="ADAPTIN, ALPHA/GAMMA/EPSILON"/>
    <property type="match status" value="1"/>
</dbReference>
<proteinExistence type="inferred from homology"/>
<dbReference type="InterPro" id="IPR013041">
    <property type="entry name" value="Clathrin_app_Ig-like_sf"/>
</dbReference>
<feature type="domain" description="GAE" evidence="11">
    <location>
        <begin position="655"/>
        <end position="771"/>
    </location>
</feature>
<name>B3S7H4_TRIAD</name>
<evidence type="ECO:0000256" key="10">
    <source>
        <dbReference type="PIRNR" id="PIRNR037094"/>
    </source>
</evidence>
<dbReference type="OMA" id="AICAMRI"/>
<dbReference type="InterPro" id="IPR017107">
    <property type="entry name" value="AP1_complex_gsu"/>
</dbReference>
<dbReference type="InterPro" id="IPR008152">
    <property type="entry name" value="Clathrin_a/b/g-adaptin_app_Ig"/>
</dbReference>
<dbReference type="InterPro" id="IPR016024">
    <property type="entry name" value="ARM-type_fold"/>
</dbReference>
<dbReference type="PIRSF" id="PIRSF037094">
    <property type="entry name" value="AP1_complex_gamma"/>
    <property type="match status" value="1"/>
</dbReference>
<evidence type="ECO:0000313" key="12">
    <source>
        <dbReference type="EMBL" id="EDV21290.1"/>
    </source>
</evidence>
<keyword evidence="13" id="KW-1185">Reference proteome</keyword>
<dbReference type="STRING" id="10228.B3S7H4"/>
<dbReference type="KEGG" id="tad:TRIADDRAFT_50819"/>
<dbReference type="InterPro" id="IPR002553">
    <property type="entry name" value="Clathrin/coatomer_adapt-like_N"/>
</dbReference>
<dbReference type="PhylomeDB" id="B3S7H4"/>
<dbReference type="SMART" id="SM00809">
    <property type="entry name" value="Alpha_adaptinC2"/>
    <property type="match status" value="1"/>
</dbReference>
<keyword evidence="4 10" id="KW-0813">Transport</keyword>
<keyword evidence="8 10" id="KW-0968">Cytoplasmic vesicle</keyword>
<evidence type="ECO:0000256" key="1">
    <source>
        <dbReference type="ARBA" id="ARBA00004156"/>
    </source>
</evidence>
<dbReference type="Gene3D" id="1.25.10.10">
    <property type="entry name" value="Leucine-rich Repeat Variant"/>
    <property type="match status" value="1"/>
</dbReference>
<evidence type="ECO:0000256" key="4">
    <source>
        <dbReference type="ARBA" id="ARBA00022448"/>
    </source>
</evidence>
<dbReference type="HOGENOM" id="CLU_003824_0_0_1"/>
<protein>
    <recommendedName>
        <fullName evidence="10">AP-1 complex subunit gamma</fullName>
    </recommendedName>
</protein>
<dbReference type="OrthoDB" id="28053at2759"/>
<evidence type="ECO:0000256" key="3">
    <source>
        <dbReference type="ARBA" id="ARBA00006613"/>
    </source>
</evidence>
<dbReference type="FunCoup" id="B3S7H4">
    <property type="interactions" value="1080"/>
</dbReference>
<dbReference type="GO" id="GO:0006896">
    <property type="term" value="P:Golgi to vacuole transport"/>
    <property type="evidence" value="ECO:0000318"/>
    <property type="project" value="GO_Central"/>
</dbReference>
<dbReference type="Pfam" id="PF01602">
    <property type="entry name" value="Adaptin_N"/>
    <property type="match status" value="1"/>
</dbReference>
<reference evidence="12 13" key="1">
    <citation type="journal article" date="2008" name="Nature">
        <title>The Trichoplax genome and the nature of placozoans.</title>
        <authorList>
            <person name="Srivastava M."/>
            <person name="Begovic E."/>
            <person name="Chapman J."/>
            <person name="Putnam N.H."/>
            <person name="Hellsten U."/>
            <person name="Kawashima T."/>
            <person name="Kuo A."/>
            <person name="Mitros T."/>
            <person name="Salamov A."/>
            <person name="Carpenter M.L."/>
            <person name="Signorovitch A.Y."/>
            <person name="Moreno M.A."/>
            <person name="Kamm K."/>
            <person name="Grimwood J."/>
            <person name="Schmutz J."/>
            <person name="Shapiro H."/>
            <person name="Grigoriev I.V."/>
            <person name="Buss L.W."/>
            <person name="Schierwater B."/>
            <person name="Dellaporta S.L."/>
            <person name="Rokhsar D.S."/>
        </authorList>
    </citation>
    <scope>NUCLEOTIDE SEQUENCE [LARGE SCALE GENOMIC DNA]</scope>
    <source>
        <strain evidence="12 13">Grell-BS-1999</strain>
    </source>
</reference>
<dbReference type="AlphaFoldDB" id="B3S7H4"/>
<dbReference type="InterPro" id="IPR008153">
    <property type="entry name" value="GAE_dom"/>
</dbReference>
<accession>B3S7H4</accession>
<sequence length="775" mass="86526">MPIPMRLKELIRLIRSCKTAAEERTAVNKECALIRTTFKEEDNEFRCRNVAKLLYIHMLGYPAHFGQLECLKLIASNRFMDKRIGYLGAMLLLDERQDVHILITNSLKNDMNNSTQFIVGLALCTLGSICSPEMSRDLANEVEKLLKSANAYIKKKAALCATRMVRKVPELSEIFIPVTRSLLNEKNHGVLLTAVALITEICTVKPDTMPHFRRWTPQLIRLLKNLIMAGYAPDHDVSGISDPFLQIRILNLLRILGKEDQECSEAMNDILAQVATNTESSHNAGNAVLYQTVQCIMDIKAESGLRVLAVNIMGRFLLNSDKNIRYVALKTLQKTISIDHTAVQRHRNTIIDCLKDHDISIRKRAMELSFALINESNVKTMIKELLDFLNRADSEFKPFATLRIFQAAIKYAPDKKWQLDTILQMLKAGGSYVNDEVVASSIHAVSESRDLHAYITQQLYFAMYADISKQPLAQVAIWCLGEYGDLLISGTVEEGSHKIDEDGVLDLLQSVLNDTVTSFITRAFTLNALMKLSTRFPKAAGRIKEVVARYTNSLDLELQQRSVEYSALFKSYDTLRPGLLERMPRIGKNDGTEAPVSADATTSGQANDLLDLLGDDIPSMQPTQPQNNRGNALLDLLGSSSNEDSVVQPVAAMPPEIPPLNIYDKNGLRIDFNFEKATINPDNTVQMTLNATNSTAFPFTDFVFQAAVPRSFQLQILAPSGAVVPPNNSGSITQVLKVSNPNKQNIRMRVKLSFNMNGNTIQDQGEINNFPAECN</sequence>
<evidence type="ECO:0000256" key="8">
    <source>
        <dbReference type="ARBA" id="ARBA00023329"/>
    </source>
</evidence>
<gene>
    <name evidence="12" type="ORF">TRIADDRAFT_50819</name>
</gene>
<evidence type="ECO:0000313" key="13">
    <source>
        <dbReference type="Proteomes" id="UP000009022"/>
    </source>
</evidence>
<evidence type="ECO:0000256" key="2">
    <source>
        <dbReference type="ARBA" id="ARBA00004555"/>
    </source>
</evidence>
<comment type="similarity">
    <text evidence="3 10">Belongs to the adaptor complexes large subunit family.</text>
</comment>
<evidence type="ECO:0000259" key="11">
    <source>
        <dbReference type="PROSITE" id="PS50180"/>
    </source>
</evidence>
<dbReference type="CTD" id="6757470"/>
<dbReference type="GO" id="GO:0035615">
    <property type="term" value="F:clathrin adaptor activity"/>
    <property type="evidence" value="ECO:0000318"/>
    <property type="project" value="GO_Central"/>
</dbReference>
<dbReference type="Gene3D" id="2.60.40.1230">
    <property type="match status" value="1"/>
</dbReference>
<evidence type="ECO:0000256" key="5">
    <source>
        <dbReference type="ARBA" id="ARBA00022927"/>
    </source>
</evidence>
<dbReference type="PROSITE" id="PS50180">
    <property type="entry name" value="GAE"/>
    <property type="match status" value="1"/>
</dbReference>
<dbReference type="GO" id="GO:0006886">
    <property type="term" value="P:intracellular protein transport"/>
    <property type="evidence" value="ECO:0007669"/>
    <property type="project" value="UniProtKB-UniRule"/>
</dbReference>
<dbReference type="GO" id="GO:0030121">
    <property type="term" value="C:AP-1 adaptor complex"/>
    <property type="evidence" value="ECO:0000318"/>
    <property type="project" value="GO_Central"/>
</dbReference>
<comment type="subcellular location">
    <subcellularLocation>
        <location evidence="1">Cytoplasmic vesicle membrane</location>
    </subcellularLocation>
    <subcellularLocation>
        <location evidence="9">Endomembrane system</location>
        <topology evidence="9">Peripheral membrane protein</topology>
        <orientation evidence="9">Cytoplasmic side</orientation>
    </subcellularLocation>
    <subcellularLocation>
        <location evidence="2">Golgi apparatus</location>
    </subcellularLocation>
</comment>
<dbReference type="SUPFAM" id="SSF49348">
    <property type="entry name" value="Clathrin adaptor appendage domain"/>
    <property type="match status" value="1"/>
</dbReference>
<dbReference type="FunFam" id="1.25.10.10:FF:000030">
    <property type="entry name" value="AP-1 complex subunit gamma"/>
    <property type="match status" value="1"/>
</dbReference>
<dbReference type="GeneID" id="6757470"/>
<keyword evidence="7 10" id="KW-0472">Membrane</keyword>
<keyword evidence="5 10" id="KW-0653">Protein transport</keyword>
<dbReference type="Proteomes" id="UP000009022">
    <property type="component" value="Unassembled WGS sequence"/>
</dbReference>
<evidence type="ECO:0000256" key="6">
    <source>
        <dbReference type="ARBA" id="ARBA00023034"/>
    </source>
</evidence>
<evidence type="ECO:0000256" key="9">
    <source>
        <dbReference type="ARBA" id="ARBA00029433"/>
    </source>
</evidence>
<dbReference type="eggNOG" id="KOG1062">
    <property type="taxonomic scope" value="Eukaryota"/>
</dbReference>
<dbReference type="EMBL" id="DS985254">
    <property type="protein sequence ID" value="EDV21290.1"/>
    <property type="molecule type" value="Genomic_DNA"/>
</dbReference>
<evidence type="ECO:0000256" key="7">
    <source>
        <dbReference type="ARBA" id="ARBA00023136"/>
    </source>
</evidence>
<organism evidence="12 13">
    <name type="scientific">Trichoplax adhaerens</name>
    <name type="common">Trichoplax reptans</name>
    <dbReference type="NCBI Taxonomy" id="10228"/>
    <lineage>
        <taxon>Eukaryota</taxon>
        <taxon>Metazoa</taxon>
        <taxon>Placozoa</taxon>
        <taxon>Uniplacotomia</taxon>
        <taxon>Trichoplacea</taxon>
        <taxon>Trichoplacidae</taxon>
        <taxon>Trichoplax</taxon>
    </lineage>
</organism>
<dbReference type="InterPro" id="IPR050840">
    <property type="entry name" value="Adaptor_Complx_Large_Subunit"/>
</dbReference>
<dbReference type="SUPFAM" id="SSF48371">
    <property type="entry name" value="ARM repeat"/>
    <property type="match status" value="1"/>
</dbReference>